<accession>A0ABR2ZJI1</accession>
<keyword evidence="1" id="KW-0812">Transmembrane</keyword>
<dbReference type="Proteomes" id="UP001437256">
    <property type="component" value="Unassembled WGS sequence"/>
</dbReference>
<proteinExistence type="predicted"/>
<keyword evidence="1" id="KW-0472">Membrane</keyword>
<keyword evidence="3" id="KW-1185">Reference proteome</keyword>
<gene>
    <name evidence="2" type="ORF">AAF712_012044</name>
</gene>
<evidence type="ECO:0000256" key="1">
    <source>
        <dbReference type="SAM" id="Phobius"/>
    </source>
</evidence>
<reference evidence="2 3" key="1">
    <citation type="submission" date="2024-05" db="EMBL/GenBank/DDBJ databases">
        <title>A draft genome resource for the thread blight pathogen Marasmius tenuissimus strain MS-2.</title>
        <authorList>
            <person name="Yulfo-Soto G.E."/>
            <person name="Baruah I.K."/>
            <person name="Amoako-Attah I."/>
            <person name="Bukari Y."/>
            <person name="Meinhardt L.W."/>
            <person name="Bailey B.A."/>
            <person name="Cohen S.P."/>
        </authorList>
    </citation>
    <scope>NUCLEOTIDE SEQUENCE [LARGE SCALE GENOMIC DNA]</scope>
    <source>
        <strain evidence="2 3">MS-2</strain>
    </source>
</reference>
<sequence length="285" mass="31729">MGSDDGDTTYSVDYFVEADLHLQGGGSIQGLRLLYDPVSAHNQKVLQAIEYRRDDVKTRLREQGFNVHDFQASHQITPKSKHTDWADLIFPELVTPIVESRSIRMFQDLALDAAMRERVWQFRAFYRSIQRCLNQQVQRVFPDPQTACLMPNCRNLLIQPDSVEITREDFVRIEGDVTGDILLIIEGLQRALEEVFLTEGVPAVEAAVRDCGLGTGEIVLITIAGVTLMASPTSELPRAETSSATTHLIVSIIGGPVAIAIFMVPAAKTGRLCNDMYKTYIGYLA</sequence>
<comment type="caution">
    <text evidence="2">The sequence shown here is derived from an EMBL/GenBank/DDBJ whole genome shotgun (WGS) entry which is preliminary data.</text>
</comment>
<keyword evidence="1" id="KW-1133">Transmembrane helix</keyword>
<name>A0ABR2ZJI1_9AGAR</name>
<protein>
    <submittedName>
        <fullName evidence="2">Uncharacterized protein</fullName>
    </submittedName>
</protein>
<evidence type="ECO:0000313" key="3">
    <source>
        <dbReference type="Proteomes" id="UP001437256"/>
    </source>
</evidence>
<feature type="transmembrane region" description="Helical" evidence="1">
    <location>
        <begin position="248"/>
        <end position="267"/>
    </location>
</feature>
<dbReference type="EMBL" id="JBBXMP010000147">
    <property type="protein sequence ID" value="KAL0061124.1"/>
    <property type="molecule type" value="Genomic_DNA"/>
</dbReference>
<organism evidence="2 3">
    <name type="scientific">Marasmius tenuissimus</name>
    <dbReference type="NCBI Taxonomy" id="585030"/>
    <lineage>
        <taxon>Eukaryota</taxon>
        <taxon>Fungi</taxon>
        <taxon>Dikarya</taxon>
        <taxon>Basidiomycota</taxon>
        <taxon>Agaricomycotina</taxon>
        <taxon>Agaricomycetes</taxon>
        <taxon>Agaricomycetidae</taxon>
        <taxon>Agaricales</taxon>
        <taxon>Marasmiineae</taxon>
        <taxon>Marasmiaceae</taxon>
        <taxon>Marasmius</taxon>
    </lineage>
</organism>
<evidence type="ECO:0000313" key="2">
    <source>
        <dbReference type="EMBL" id="KAL0061124.1"/>
    </source>
</evidence>